<sequence length="28" mass="2807">MAGDEAAHAVDNPLAIDVAVEGATRVTL</sequence>
<dbReference type="EMBL" id="CAAE01015043">
    <property type="protein sequence ID" value="CAG11773.1"/>
    <property type="molecule type" value="Genomic_DNA"/>
</dbReference>
<accession>Q4RIK9</accession>
<gene>
    <name evidence="1" type="ORF">GSTENG00033840001</name>
</gene>
<organism evidence="1">
    <name type="scientific">Tetraodon nigroviridis</name>
    <name type="common">Spotted green pufferfish</name>
    <name type="synonym">Chelonodon nigroviridis</name>
    <dbReference type="NCBI Taxonomy" id="99883"/>
    <lineage>
        <taxon>Eukaryota</taxon>
        <taxon>Metazoa</taxon>
        <taxon>Chordata</taxon>
        <taxon>Craniata</taxon>
        <taxon>Vertebrata</taxon>
        <taxon>Euteleostomi</taxon>
        <taxon>Actinopterygii</taxon>
        <taxon>Neopterygii</taxon>
        <taxon>Teleostei</taxon>
        <taxon>Neoteleostei</taxon>
        <taxon>Acanthomorphata</taxon>
        <taxon>Eupercaria</taxon>
        <taxon>Tetraodontiformes</taxon>
        <taxon>Tetradontoidea</taxon>
        <taxon>Tetraodontidae</taxon>
        <taxon>Tetraodon</taxon>
    </lineage>
</organism>
<dbReference type="AlphaFoldDB" id="Q4RIK9"/>
<name>Q4RIK9_TETNG</name>
<proteinExistence type="predicted"/>
<comment type="caution">
    <text evidence="1">The sequence shown here is derived from an EMBL/GenBank/DDBJ whole genome shotgun (WGS) entry which is preliminary data.</text>
</comment>
<dbReference type="KEGG" id="tng:GSTEN00033840G001"/>
<evidence type="ECO:0000313" key="1">
    <source>
        <dbReference type="EMBL" id="CAG11773.1"/>
    </source>
</evidence>
<protein>
    <submittedName>
        <fullName evidence="1">(spotted green pufferfish) hypothetical protein</fullName>
    </submittedName>
</protein>
<reference evidence="1" key="1">
    <citation type="journal article" date="2004" name="Nature">
        <title>Genome duplication in the teleost fish Tetraodon nigroviridis reveals the early vertebrate proto-karyotype.</title>
        <authorList>
            <person name="Jaillon O."/>
            <person name="Aury J.-M."/>
            <person name="Brunet F."/>
            <person name="Petit J.-L."/>
            <person name="Stange-Thomann N."/>
            <person name="Mauceli E."/>
            <person name="Bouneau L."/>
            <person name="Fischer C."/>
            <person name="Ozouf-Costaz C."/>
            <person name="Bernot A."/>
            <person name="Nicaud S."/>
            <person name="Jaffe D."/>
            <person name="Fisher S."/>
            <person name="Lutfalla G."/>
            <person name="Dossat C."/>
            <person name="Segurens B."/>
            <person name="Dasilva C."/>
            <person name="Salanoubat M."/>
            <person name="Levy M."/>
            <person name="Boudet N."/>
            <person name="Castellano S."/>
            <person name="Anthouard V."/>
            <person name="Jubin C."/>
            <person name="Castelli V."/>
            <person name="Katinka M."/>
            <person name="Vacherie B."/>
            <person name="Biemont C."/>
            <person name="Skalli Z."/>
            <person name="Cattolico L."/>
            <person name="Poulain J."/>
            <person name="De Berardinis V."/>
            <person name="Cruaud C."/>
            <person name="Duprat S."/>
            <person name="Brottier P."/>
            <person name="Coutanceau J.-P."/>
            <person name="Gouzy J."/>
            <person name="Parra G."/>
            <person name="Lardier G."/>
            <person name="Chapple C."/>
            <person name="McKernan K.J."/>
            <person name="McEwan P."/>
            <person name="Bosak S."/>
            <person name="Kellis M."/>
            <person name="Volff J.-N."/>
            <person name="Guigo R."/>
            <person name="Zody M.C."/>
            <person name="Mesirov J."/>
            <person name="Lindblad-Toh K."/>
            <person name="Birren B."/>
            <person name="Nusbaum C."/>
            <person name="Kahn D."/>
            <person name="Robinson-Rechavi M."/>
            <person name="Laudet V."/>
            <person name="Schachter V."/>
            <person name="Quetier F."/>
            <person name="Saurin W."/>
            <person name="Scarpelli C."/>
            <person name="Wincker P."/>
            <person name="Lander E.S."/>
            <person name="Weissenbach J."/>
            <person name="Roest Crollius H."/>
        </authorList>
    </citation>
    <scope>NUCLEOTIDE SEQUENCE [LARGE SCALE GENOMIC DNA]</scope>
</reference>
<reference evidence="1" key="2">
    <citation type="submission" date="2004-02" db="EMBL/GenBank/DDBJ databases">
        <authorList>
            <consortium name="Genoscope"/>
            <consortium name="Whitehead Institute Centre for Genome Research"/>
        </authorList>
    </citation>
    <scope>NUCLEOTIDE SEQUENCE</scope>
</reference>